<evidence type="ECO:0000256" key="7">
    <source>
        <dbReference type="ARBA" id="ARBA00022840"/>
    </source>
</evidence>
<dbReference type="CDD" id="cd00082">
    <property type="entry name" value="HisKA"/>
    <property type="match status" value="1"/>
</dbReference>
<evidence type="ECO:0000256" key="4">
    <source>
        <dbReference type="ARBA" id="ARBA00022679"/>
    </source>
</evidence>
<dbReference type="InterPro" id="IPR029016">
    <property type="entry name" value="GAF-like_dom_sf"/>
</dbReference>
<dbReference type="Gene3D" id="3.30.450.20">
    <property type="entry name" value="PAS domain"/>
    <property type="match status" value="1"/>
</dbReference>
<evidence type="ECO:0000313" key="11">
    <source>
        <dbReference type="EMBL" id="CAH0178496.1"/>
    </source>
</evidence>
<feature type="coiled-coil region" evidence="9">
    <location>
        <begin position="21"/>
        <end position="48"/>
    </location>
</feature>
<evidence type="ECO:0000256" key="2">
    <source>
        <dbReference type="ARBA" id="ARBA00012438"/>
    </source>
</evidence>
<dbReference type="EMBL" id="CAKKMG010000012">
    <property type="protein sequence ID" value="CAH0178496.1"/>
    <property type="molecule type" value="Genomic_DNA"/>
</dbReference>
<gene>
    <name evidence="11" type="primary">cckA</name>
    <name evidence="11" type="ORF">SRABI133_01363</name>
</gene>
<dbReference type="SMART" id="SM00387">
    <property type="entry name" value="HATPase_c"/>
    <property type="match status" value="1"/>
</dbReference>
<evidence type="ECO:0000256" key="5">
    <source>
        <dbReference type="ARBA" id="ARBA00022741"/>
    </source>
</evidence>
<dbReference type="Pfam" id="PF02518">
    <property type="entry name" value="HATPase_c"/>
    <property type="match status" value="1"/>
</dbReference>
<dbReference type="Gene3D" id="3.30.565.10">
    <property type="entry name" value="Histidine kinase-like ATPase, C-terminal domain"/>
    <property type="match status" value="1"/>
</dbReference>
<dbReference type="SMART" id="SM00388">
    <property type="entry name" value="HisKA"/>
    <property type="match status" value="1"/>
</dbReference>
<keyword evidence="7" id="KW-0067">ATP-binding</keyword>
<dbReference type="InterPro" id="IPR004358">
    <property type="entry name" value="Sig_transdc_His_kin-like_C"/>
</dbReference>
<dbReference type="PROSITE" id="PS50109">
    <property type="entry name" value="HIS_KIN"/>
    <property type="match status" value="1"/>
</dbReference>
<dbReference type="RefSeq" id="WP_230301281.1">
    <property type="nucleotide sequence ID" value="NZ_CAKKMG010000012.1"/>
</dbReference>
<dbReference type="SMART" id="SM00065">
    <property type="entry name" value="GAF"/>
    <property type="match status" value="1"/>
</dbReference>
<dbReference type="Pfam" id="PF00512">
    <property type="entry name" value="HisKA"/>
    <property type="match status" value="1"/>
</dbReference>
<dbReference type="InterPro" id="IPR005467">
    <property type="entry name" value="His_kinase_dom"/>
</dbReference>
<evidence type="ECO:0000256" key="8">
    <source>
        <dbReference type="ARBA" id="ARBA00023012"/>
    </source>
</evidence>
<sequence length="539" mass="61827">MNKHELIDLMTGVKSSKKTYYTELKKTVDQLKKKNMQLEIMNDITKNMNMEIDIQEILRNVIEKLKQLIIFDDSHFVILYEEEPALLHICPNGHCDLEMDPKNLLHPFQEFSSALKEKQPIQVEVNQLPDFPEKDRLLSLEIESLLLVPLYGKSKKIGIWTFGRKKKKTWHEDELEFLEQLSNQLALTLENAQLYKEVLHSKQEWEDTFKAVEDMIIVFDHKGTVYQSNDSARGFSNLVPLIEKSQNLIQDTFSCNKPGFQEILLQHDTILEMHAYPIQNKEHQVYGVIAYYKNVTERRQMEVQLLHAGKLGAIGEMAAGIAHELNSPLTAILGNSQILLRKTPQDNPDYMLLNDIKICGDRCRQIVKSLLTFSRQDEYRFHYYSINGAIHQVLNLLKFQLGKKQISLHLSLQEDLPFIKGSQPQIEQIIINLLLNAKDALDESAQTEKSIAITTYSENEFMVVRVTDNGTGIEKERLPFIFHPFHTTKDREKGTGLGLSVSLGIAKDHGGKIDVLSTPGQGSTFFLRLPLQAEEERGC</sequence>
<keyword evidence="5" id="KW-0547">Nucleotide-binding</keyword>
<organism evidence="11 12">
    <name type="scientific">Peribacillus simplex</name>
    <dbReference type="NCBI Taxonomy" id="1478"/>
    <lineage>
        <taxon>Bacteria</taxon>
        <taxon>Bacillati</taxon>
        <taxon>Bacillota</taxon>
        <taxon>Bacilli</taxon>
        <taxon>Bacillales</taxon>
        <taxon>Bacillaceae</taxon>
        <taxon>Peribacillus</taxon>
    </lineage>
</organism>
<evidence type="ECO:0000256" key="1">
    <source>
        <dbReference type="ARBA" id="ARBA00000085"/>
    </source>
</evidence>
<dbReference type="Gene3D" id="1.10.287.130">
    <property type="match status" value="1"/>
</dbReference>
<proteinExistence type="predicted"/>
<dbReference type="SUPFAM" id="SSF47384">
    <property type="entry name" value="Homodimeric domain of signal transducing histidine kinase"/>
    <property type="match status" value="1"/>
</dbReference>
<dbReference type="PANTHER" id="PTHR43065">
    <property type="entry name" value="SENSOR HISTIDINE KINASE"/>
    <property type="match status" value="1"/>
</dbReference>
<dbReference type="Pfam" id="PF01590">
    <property type="entry name" value="GAF"/>
    <property type="match status" value="1"/>
</dbReference>
<keyword evidence="3" id="KW-0597">Phosphoprotein</keyword>
<dbReference type="PANTHER" id="PTHR43065:SF42">
    <property type="entry name" value="TWO-COMPONENT SENSOR PPRA"/>
    <property type="match status" value="1"/>
</dbReference>
<dbReference type="InterPro" id="IPR036890">
    <property type="entry name" value="HATPase_C_sf"/>
</dbReference>
<evidence type="ECO:0000256" key="9">
    <source>
        <dbReference type="SAM" id="Coils"/>
    </source>
</evidence>
<dbReference type="InterPro" id="IPR003661">
    <property type="entry name" value="HisK_dim/P_dom"/>
</dbReference>
<evidence type="ECO:0000313" key="12">
    <source>
        <dbReference type="Proteomes" id="UP000789326"/>
    </source>
</evidence>
<name>A0A9W4KT61_9BACI</name>
<dbReference type="AlphaFoldDB" id="A0A9W4KT61"/>
<reference evidence="11" key="1">
    <citation type="submission" date="2021-11" db="EMBL/GenBank/DDBJ databases">
        <authorList>
            <person name="Bulgarelli D."/>
        </authorList>
    </citation>
    <scope>NUCLEOTIDE SEQUENCE</scope>
    <source>
        <strain evidence="11">Bi133</strain>
    </source>
</reference>
<keyword evidence="9" id="KW-0175">Coiled coil</keyword>
<dbReference type="Gene3D" id="3.30.450.40">
    <property type="match status" value="1"/>
</dbReference>
<evidence type="ECO:0000256" key="6">
    <source>
        <dbReference type="ARBA" id="ARBA00022777"/>
    </source>
</evidence>
<keyword evidence="8" id="KW-0902">Two-component regulatory system</keyword>
<comment type="catalytic activity">
    <reaction evidence="1">
        <text>ATP + protein L-histidine = ADP + protein N-phospho-L-histidine.</text>
        <dbReference type="EC" id="2.7.13.3"/>
    </reaction>
</comment>
<dbReference type="SUPFAM" id="SSF55874">
    <property type="entry name" value="ATPase domain of HSP90 chaperone/DNA topoisomerase II/histidine kinase"/>
    <property type="match status" value="1"/>
</dbReference>
<dbReference type="PRINTS" id="PR00344">
    <property type="entry name" value="BCTRLSENSOR"/>
</dbReference>
<protein>
    <recommendedName>
        <fullName evidence="2">histidine kinase</fullName>
        <ecNumber evidence="2">2.7.13.3</ecNumber>
    </recommendedName>
</protein>
<dbReference type="SUPFAM" id="SSF55781">
    <property type="entry name" value="GAF domain-like"/>
    <property type="match status" value="1"/>
</dbReference>
<keyword evidence="4" id="KW-0808">Transferase</keyword>
<dbReference type="InterPro" id="IPR003018">
    <property type="entry name" value="GAF"/>
</dbReference>
<dbReference type="InterPro" id="IPR036097">
    <property type="entry name" value="HisK_dim/P_sf"/>
</dbReference>
<accession>A0A9W4KT61</accession>
<dbReference type="EC" id="2.7.13.3" evidence="2"/>
<dbReference type="GO" id="GO:0005524">
    <property type="term" value="F:ATP binding"/>
    <property type="evidence" value="ECO:0007669"/>
    <property type="project" value="UniProtKB-KW"/>
</dbReference>
<keyword evidence="6 11" id="KW-0418">Kinase</keyword>
<dbReference type="InterPro" id="IPR003594">
    <property type="entry name" value="HATPase_dom"/>
</dbReference>
<dbReference type="GO" id="GO:0000155">
    <property type="term" value="F:phosphorelay sensor kinase activity"/>
    <property type="evidence" value="ECO:0007669"/>
    <property type="project" value="InterPro"/>
</dbReference>
<evidence type="ECO:0000256" key="3">
    <source>
        <dbReference type="ARBA" id="ARBA00022553"/>
    </source>
</evidence>
<comment type="caution">
    <text evidence="11">The sequence shown here is derived from an EMBL/GenBank/DDBJ whole genome shotgun (WGS) entry which is preliminary data.</text>
</comment>
<evidence type="ECO:0000259" key="10">
    <source>
        <dbReference type="PROSITE" id="PS50109"/>
    </source>
</evidence>
<dbReference type="Proteomes" id="UP000789326">
    <property type="component" value="Unassembled WGS sequence"/>
</dbReference>
<feature type="domain" description="Histidine kinase" evidence="10">
    <location>
        <begin position="320"/>
        <end position="533"/>
    </location>
</feature>